<evidence type="ECO:0000256" key="2">
    <source>
        <dbReference type="SAM" id="SignalP"/>
    </source>
</evidence>
<keyword evidence="1 2" id="KW-0732">Signal</keyword>
<evidence type="ECO:0000313" key="5">
    <source>
        <dbReference type="Proteomes" id="UP000193498"/>
    </source>
</evidence>
<dbReference type="Proteomes" id="UP000193498">
    <property type="component" value="Unassembled WGS sequence"/>
</dbReference>
<evidence type="ECO:0000259" key="3">
    <source>
        <dbReference type="Pfam" id="PF10342"/>
    </source>
</evidence>
<dbReference type="Pfam" id="PF10342">
    <property type="entry name" value="Kre9_KNH"/>
    <property type="match status" value="1"/>
</dbReference>
<gene>
    <name evidence="4" type="ORF">K493DRAFT_345465</name>
</gene>
<dbReference type="InParanoid" id="A0A1Y1Z416"/>
<name>A0A1Y1Z416_9FUNG</name>
<dbReference type="InterPro" id="IPR018466">
    <property type="entry name" value="Kre9/Knh1-like_N"/>
</dbReference>
<accession>A0A1Y1Z416</accession>
<sequence>MRFTVAFLATFLSMAALNVQADISITSPVEGTRWYINSLATVNWRIISEEPEDASAMIELRRGNPNSLQTVEVLTDGVQVDDKSFSWKVPAKTQPGKDYAILVKINGKDFYSHMFEIANK</sequence>
<feature type="domain" description="Yeast cell wall synthesis Kre9/Knh1-like N-terminal" evidence="3">
    <location>
        <begin position="28"/>
        <end position="117"/>
    </location>
</feature>
<protein>
    <recommendedName>
        <fullName evidence="3">Yeast cell wall synthesis Kre9/Knh1-like N-terminal domain-containing protein</fullName>
    </recommendedName>
</protein>
<comment type="caution">
    <text evidence="4">The sequence shown here is derived from an EMBL/GenBank/DDBJ whole genome shotgun (WGS) entry which is preliminary data.</text>
</comment>
<reference evidence="4 5" key="1">
    <citation type="submission" date="2016-07" db="EMBL/GenBank/DDBJ databases">
        <title>Pervasive Adenine N6-methylation of Active Genes in Fungi.</title>
        <authorList>
            <consortium name="DOE Joint Genome Institute"/>
            <person name="Mondo S.J."/>
            <person name="Dannebaum R.O."/>
            <person name="Kuo R.C."/>
            <person name="Labutti K."/>
            <person name="Haridas S."/>
            <person name="Kuo A."/>
            <person name="Salamov A."/>
            <person name="Ahrendt S.R."/>
            <person name="Lipzen A."/>
            <person name="Sullivan W."/>
            <person name="Andreopoulos W.B."/>
            <person name="Clum A."/>
            <person name="Lindquist E."/>
            <person name="Daum C."/>
            <person name="Ramamoorthy G.K."/>
            <person name="Gryganskyi A."/>
            <person name="Culley D."/>
            <person name="Magnuson J.K."/>
            <person name="James T.Y."/>
            <person name="O'Malley M.A."/>
            <person name="Stajich J.E."/>
            <person name="Spatafora J.W."/>
            <person name="Visel A."/>
            <person name="Grigoriev I.V."/>
        </authorList>
    </citation>
    <scope>NUCLEOTIDE SEQUENCE [LARGE SCALE GENOMIC DNA]</scope>
    <source>
        <strain evidence="4 5">CBS 931.73</strain>
    </source>
</reference>
<evidence type="ECO:0000313" key="4">
    <source>
        <dbReference type="EMBL" id="ORY04727.1"/>
    </source>
</evidence>
<feature type="signal peptide" evidence="2">
    <location>
        <begin position="1"/>
        <end position="21"/>
    </location>
</feature>
<dbReference type="EMBL" id="MCFE01000032">
    <property type="protein sequence ID" value="ORY04727.1"/>
    <property type="molecule type" value="Genomic_DNA"/>
</dbReference>
<feature type="chain" id="PRO_5012033607" description="Yeast cell wall synthesis Kre9/Knh1-like N-terminal domain-containing protein" evidence="2">
    <location>
        <begin position="22"/>
        <end position="120"/>
    </location>
</feature>
<proteinExistence type="predicted"/>
<organism evidence="4 5">
    <name type="scientific">Basidiobolus meristosporus CBS 931.73</name>
    <dbReference type="NCBI Taxonomy" id="1314790"/>
    <lineage>
        <taxon>Eukaryota</taxon>
        <taxon>Fungi</taxon>
        <taxon>Fungi incertae sedis</taxon>
        <taxon>Zoopagomycota</taxon>
        <taxon>Entomophthoromycotina</taxon>
        <taxon>Basidiobolomycetes</taxon>
        <taxon>Basidiobolales</taxon>
        <taxon>Basidiobolaceae</taxon>
        <taxon>Basidiobolus</taxon>
    </lineage>
</organism>
<evidence type="ECO:0000256" key="1">
    <source>
        <dbReference type="ARBA" id="ARBA00022729"/>
    </source>
</evidence>
<keyword evidence="5" id="KW-1185">Reference proteome</keyword>
<dbReference type="OrthoDB" id="2260257at2759"/>
<dbReference type="AlphaFoldDB" id="A0A1Y1Z416"/>